<comment type="subunit">
    <text evidence="5">The 26S proteasome consists of a 20S proteasome core and two 19S regulatory subunits. The 20S proteasome core is composed of 28 subunits that are arranged in four stacked rings, resulting in a barrel-shaped structure. The two end rings are each formed by seven alpha subunits, and the two central rings are each formed by seven beta subunits. The catalytic chamber with the active sites is on the inside of the barrel.</text>
</comment>
<dbReference type="SMR" id="A0A0L0BUP5"/>
<dbReference type="Gene3D" id="3.60.20.10">
    <property type="entry name" value="Glutamine Phosphoribosylpyrophosphate, subunit 1, domain 1"/>
    <property type="match status" value="1"/>
</dbReference>
<dbReference type="STRING" id="7375.A0A0L0BUP5"/>
<proteinExistence type="predicted"/>
<dbReference type="PROSITE" id="PS51476">
    <property type="entry name" value="PROTEASOME_BETA_2"/>
    <property type="match status" value="1"/>
</dbReference>
<dbReference type="EMBL" id="JRES01001437">
    <property type="protein sequence ID" value="KNC22929.1"/>
    <property type="molecule type" value="Genomic_DNA"/>
</dbReference>
<dbReference type="Proteomes" id="UP000037069">
    <property type="component" value="Unassembled WGS sequence"/>
</dbReference>
<dbReference type="GO" id="GO:0005634">
    <property type="term" value="C:nucleus"/>
    <property type="evidence" value="ECO:0007669"/>
    <property type="project" value="UniProtKB-SubCell"/>
</dbReference>
<evidence type="ECO:0000256" key="4">
    <source>
        <dbReference type="ARBA" id="ARBA00023242"/>
    </source>
</evidence>
<evidence type="ECO:0000256" key="3">
    <source>
        <dbReference type="ARBA" id="ARBA00022942"/>
    </source>
</evidence>
<reference evidence="6 7" key="1">
    <citation type="journal article" date="2015" name="Nat. Commun.">
        <title>Lucilia cuprina genome unlocks parasitic fly biology to underpin future interventions.</title>
        <authorList>
            <person name="Anstead C.A."/>
            <person name="Korhonen P.K."/>
            <person name="Young N.D."/>
            <person name="Hall R.S."/>
            <person name="Jex A.R."/>
            <person name="Murali S.C."/>
            <person name="Hughes D.S."/>
            <person name="Lee S.F."/>
            <person name="Perry T."/>
            <person name="Stroehlein A.J."/>
            <person name="Ansell B.R."/>
            <person name="Breugelmans B."/>
            <person name="Hofmann A."/>
            <person name="Qu J."/>
            <person name="Dugan S."/>
            <person name="Lee S.L."/>
            <person name="Chao H."/>
            <person name="Dinh H."/>
            <person name="Han Y."/>
            <person name="Doddapaneni H.V."/>
            <person name="Worley K.C."/>
            <person name="Muzny D.M."/>
            <person name="Ioannidis P."/>
            <person name="Waterhouse R.M."/>
            <person name="Zdobnov E.M."/>
            <person name="James P.J."/>
            <person name="Bagnall N.H."/>
            <person name="Kotze A.C."/>
            <person name="Gibbs R.A."/>
            <person name="Richards S."/>
            <person name="Batterham P."/>
            <person name="Gasser R.B."/>
        </authorList>
    </citation>
    <scope>NUCLEOTIDE SEQUENCE [LARGE SCALE GENOMIC DNA]</scope>
    <source>
        <strain evidence="6 7">LS</strain>
        <tissue evidence="6">Full body</tissue>
    </source>
</reference>
<dbReference type="FunFam" id="3.60.20.10:FF:000027">
    <property type="entry name" value="Proteasome subunit beta type-6"/>
    <property type="match status" value="1"/>
</dbReference>
<dbReference type="InterPro" id="IPR023333">
    <property type="entry name" value="Proteasome_suB-type"/>
</dbReference>
<comment type="subcellular location">
    <subcellularLocation>
        <location evidence="1">Nucleus</location>
    </subcellularLocation>
</comment>
<dbReference type="OMA" id="CSGCWCD"/>
<evidence type="ECO:0000313" key="6">
    <source>
        <dbReference type="EMBL" id="KNC22929.1"/>
    </source>
</evidence>
<evidence type="ECO:0000256" key="5">
    <source>
        <dbReference type="ARBA" id="ARBA00026071"/>
    </source>
</evidence>
<dbReference type="GO" id="GO:0005839">
    <property type="term" value="C:proteasome core complex"/>
    <property type="evidence" value="ECO:0007669"/>
    <property type="project" value="InterPro"/>
</dbReference>
<dbReference type="InterPro" id="IPR001353">
    <property type="entry name" value="Proteasome_sua/b"/>
</dbReference>
<keyword evidence="2" id="KW-0963">Cytoplasm</keyword>
<dbReference type="OrthoDB" id="268479at2759"/>
<keyword evidence="7" id="KW-1185">Reference proteome</keyword>
<accession>A0A0L0BUP5</accession>
<dbReference type="AlphaFoldDB" id="A0A0L0BUP5"/>
<sequence length="235" mass="25829">MNFLGIEQFPDYKVPGAQHQDFSPYESNGGSIVAIAGDDYVVIAADTRLSSGYSIHTRKQNKLFQLSPKTVLGSTGCWCDTLALTALVKARMQMYEHTHLKTMSTDAVAQMLSILMYNKRFFPYYVSNVLAGLDNEGKGVVYSYDPIGHCERTTYRAGGSAGALLQPVLDNQIGFKNMKLEGGVVPKVPKERAVAIATDTFISAAERDIYTGDAVMINIITKDGIEVKEVQLRKD</sequence>
<gene>
    <name evidence="6" type="ORF">FF38_02876</name>
</gene>
<dbReference type="PANTHER" id="PTHR32194">
    <property type="entry name" value="METALLOPROTEASE TLDD"/>
    <property type="match status" value="1"/>
</dbReference>
<dbReference type="CDD" id="cd03757">
    <property type="entry name" value="proteasome_beta_type_1"/>
    <property type="match status" value="1"/>
</dbReference>
<evidence type="ECO:0000256" key="2">
    <source>
        <dbReference type="ARBA" id="ARBA00022490"/>
    </source>
</evidence>
<dbReference type="InterPro" id="IPR029055">
    <property type="entry name" value="Ntn_hydrolases_N"/>
</dbReference>
<name>A0A0L0BUP5_LUCCU</name>
<keyword evidence="3 6" id="KW-0647">Proteasome</keyword>
<dbReference type="PANTHER" id="PTHR32194:SF2">
    <property type="entry name" value="PROTEASOME SUBUNIT BETA TYPE-1"/>
    <property type="match status" value="1"/>
</dbReference>
<evidence type="ECO:0000256" key="1">
    <source>
        <dbReference type="ARBA" id="ARBA00004123"/>
    </source>
</evidence>
<dbReference type="Pfam" id="PF00227">
    <property type="entry name" value="Proteasome"/>
    <property type="match status" value="1"/>
</dbReference>
<dbReference type="GO" id="GO:0051603">
    <property type="term" value="P:proteolysis involved in protein catabolic process"/>
    <property type="evidence" value="ECO:0007669"/>
    <property type="project" value="InterPro"/>
</dbReference>
<keyword evidence="4" id="KW-0539">Nucleus</keyword>
<dbReference type="GO" id="GO:0005737">
    <property type="term" value="C:cytoplasm"/>
    <property type="evidence" value="ECO:0007669"/>
    <property type="project" value="TreeGrafter"/>
</dbReference>
<protein>
    <submittedName>
        <fullName evidence="6">Proteasome subunit beta type-1</fullName>
    </submittedName>
</protein>
<dbReference type="SUPFAM" id="SSF56235">
    <property type="entry name" value="N-terminal nucleophile aminohydrolases (Ntn hydrolases)"/>
    <property type="match status" value="1"/>
</dbReference>
<organism evidence="6 7">
    <name type="scientific">Lucilia cuprina</name>
    <name type="common">Green bottle fly</name>
    <name type="synonym">Australian sheep blowfly</name>
    <dbReference type="NCBI Taxonomy" id="7375"/>
    <lineage>
        <taxon>Eukaryota</taxon>
        <taxon>Metazoa</taxon>
        <taxon>Ecdysozoa</taxon>
        <taxon>Arthropoda</taxon>
        <taxon>Hexapoda</taxon>
        <taxon>Insecta</taxon>
        <taxon>Pterygota</taxon>
        <taxon>Neoptera</taxon>
        <taxon>Endopterygota</taxon>
        <taxon>Diptera</taxon>
        <taxon>Brachycera</taxon>
        <taxon>Muscomorpha</taxon>
        <taxon>Oestroidea</taxon>
        <taxon>Calliphoridae</taxon>
        <taxon>Luciliinae</taxon>
        <taxon>Lucilia</taxon>
    </lineage>
</organism>
<evidence type="ECO:0000313" key="7">
    <source>
        <dbReference type="Proteomes" id="UP000037069"/>
    </source>
</evidence>
<comment type="caution">
    <text evidence="6">The sequence shown here is derived from an EMBL/GenBank/DDBJ whole genome shotgun (WGS) entry which is preliminary data.</text>
</comment>